<evidence type="ECO:0000313" key="2">
    <source>
        <dbReference type="EMBL" id="AKH46637.1"/>
    </source>
</evidence>
<organism evidence="2">
    <name type="scientific">uncultured marine virus</name>
    <dbReference type="NCBI Taxonomy" id="186617"/>
    <lineage>
        <taxon>Viruses</taxon>
        <taxon>environmental samples</taxon>
    </lineage>
</organism>
<protein>
    <submittedName>
        <fullName evidence="2">Uncharacterized protein</fullName>
    </submittedName>
</protein>
<evidence type="ECO:0000256" key="1">
    <source>
        <dbReference type="SAM" id="Phobius"/>
    </source>
</evidence>
<feature type="transmembrane region" description="Helical" evidence="1">
    <location>
        <begin position="33"/>
        <end position="59"/>
    </location>
</feature>
<reference evidence="2" key="2">
    <citation type="submission" date="2015-03" db="EMBL/GenBank/DDBJ databases">
        <authorList>
            <person name="Chow C.-E.T."/>
            <person name="Winget D.M."/>
            <person name="White R.A.III."/>
            <person name="Hallam S.J."/>
            <person name="Suttle C.A."/>
        </authorList>
    </citation>
    <scope>NUCLEOTIDE SEQUENCE</scope>
    <source>
        <strain evidence="2">Anoxic2_1</strain>
    </source>
</reference>
<dbReference type="EMBL" id="KR029585">
    <property type="protein sequence ID" value="AKH46637.1"/>
    <property type="molecule type" value="Genomic_DNA"/>
</dbReference>
<reference evidence="2" key="1">
    <citation type="journal article" date="2015" name="Front. Microbiol.">
        <title>Combining genomic sequencing methods to explore viral diversity and reveal potential virus-host interactions.</title>
        <authorList>
            <person name="Chow C.E."/>
            <person name="Winget D.M."/>
            <person name="White R.A.III."/>
            <person name="Hallam S.J."/>
            <person name="Suttle C.A."/>
        </authorList>
    </citation>
    <scope>NUCLEOTIDE SEQUENCE</scope>
    <source>
        <strain evidence="2">Anoxic2_1</strain>
    </source>
</reference>
<accession>A0A0F7L530</accession>
<name>A0A0F7L530_9VIRU</name>
<keyword evidence="1" id="KW-0812">Transmembrane</keyword>
<keyword evidence="1" id="KW-1133">Transmembrane helix</keyword>
<keyword evidence="1" id="KW-0472">Membrane</keyword>
<sequence length="152" mass="16790">MNRTRADRGYSPPVMEPLRVRCKGAFAHALSLAAIPVVAIAYIVIAITLTIVIPASIAWRMTKKKKRRSRSKQPPRLYCPSCLGDDAQPVLSLLRIRLVRAGANSVDIDGSERLSVSYHLDCERCNYMEVYSFEEFGRIYRGESGGESGAGG</sequence>
<proteinExistence type="predicted"/>